<dbReference type="Proteomes" id="UP000007947">
    <property type="component" value="Chromosome"/>
</dbReference>
<dbReference type="KEGG" id="mph:MLP_39850"/>
<keyword evidence="3" id="KW-1185">Reference proteome</keyword>
<evidence type="ECO:0000256" key="1">
    <source>
        <dbReference type="SAM" id="MobiDB-lite"/>
    </source>
</evidence>
<evidence type="ECO:0000313" key="3">
    <source>
        <dbReference type="Proteomes" id="UP000007947"/>
    </source>
</evidence>
<dbReference type="EMBL" id="AP012204">
    <property type="protein sequence ID" value="BAK36999.1"/>
    <property type="molecule type" value="Genomic_DNA"/>
</dbReference>
<dbReference type="AlphaFoldDB" id="F5XQX7"/>
<sequence>MPWSPDWPPTSDPRLDLYRDQVAVLERDGSTVGHVLILTESFSTRVGGLLLASSCRTHTGKGPARPPSAVIGGPVARNARPIHPARVPLWPQGVRRTRPTLGSRAYVARRR</sequence>
<protein>
    <submittedName>
        <fullName evidence="2">Uncharacterized protein</fullName>
    </submittedName>
</protein>
<gene>
    <name evidence="2" type="ordered locus">MLP_39850</name>
</gene>
<reference evidence="2 3" key="1">
    <citation type="submission" date="2011-05" db="EMBL/GenBank/DDBJ databases">
        <title>Whole genome sequence of Microlunatus phosphovorus NM-1.</title>
        <authorList>
            <person name="Hosoyama A."/>
            <person name="Sasaki K."/>
            <person name="Harada T."/>
            <person name="Igarashi R."/>
            <person name="Kawakoshi A."/>
            <person name="Sasagawa M."/>
            <person name="Fukada J."/>
            <person name="Nakamura S."/>
            <person name="Katano Y."/>
            <person name="Hanada S."/>
            <person name="Kamagata Y."/>
            <person name="Nakamura N."/>
            <person name="Yamazaki S."/>
            <person name="Fujita N."/>
        </authorList>
    </citation>
    <scope>NUCLEOTIDE SEQUENCE [LARGE SCALE GENOMIC DNA]</scope>
    <source>
        <strain evidence="3">ATCC 700054 / DSM 10555 / JCM 9379 / NBRC 101784 / NCIMB 13414 / VKM Ac-1990 / NM-1</strain>
    </source>
</reference>
<organism evidence="2 3">
    <name type="scientific">Microlunatus phosphovorus (strain ATCC 700054 / DSM 10555 / JCM 9379 / NBRC 101784 / NCIMB 13414 / VKM Ac-1990 / NM-1)</name>
    <dbReference type="NCBI Taxonomy" id="1032480"/>
    <lineage>
        <taxon>Bacteria</taxon>
        <taxon>Bacillati</taxon>
        <taxon>Actinomycetota</taxon>
        <taxon>Actinomycetes</taxon>
        <taxon>Propionibacteriales</taxon>
        <taxon>Propionibacteriaceae</taxon>
        <taxon>Microlunatus</taxon>
    </lineage>
</organism>
<name>F5XQX7_MICPN</name>
<feature type="region of interest" description="Disordered" evidence="1">
    <location>
        <begin position="57"/>
        <end position="76"/>
    </location>
</feature>
<accession>F5XQX7</accession>
<dbReference type="HOGENOM" id="CLU_2155446_0_0_11"/>
<evidence type="ECO:0000313" key="2">
    <source>
        <dbReference type="EMBL" id="BAK36999.1"/>
    </source>
</evidence>
<proteinExistence type="predicted"/>